<dbReference type="SUPFAM" id="SSF88874">
    <property type="entry name" value="Receptor-binding domain of short tail fibre protein gp12"/>
    <property type="match status" value="1"/>
</dbReference>
<evidence type="ECO:0000313" key="3">
    <source>
        <dbReference type="Proteomes" id="UP000238327"/>
    </source>
</evidence>
<gene>
    <name evidence="2" type="ORF">C7A17_15250</name>
</gene>
<dbReference type="Gene3D" id="3.90.1340.10">
    <property type="entry name" value="Phage tail collar domain"/>
    <property type="match status" value="1"/>
</dbReference>
<proteinExistence type="predicted"/>
<feature type="domain" description="Phage tail collar" evidence="1">
    <location>
        <begin position="6"/>
        <end position="62"/>
    </location>
</feature>
<dbReference type="EMBL" id="CP027657">
    <property type="protein sequence ID" value="AVO54064.1"/>
    <property type="molecule type" value="Genomic_DNA"/>
</dbReference>
<accession>A0A2R3QQQ4</accession>
<dbReference type="Pfam" id="PF07484">
    <property type="entry name" value="Collar"/>
    <property type="match status" value="1"/>
</dbReference>
<evidence type="ECO:0000259" key="1">
    <source>
        <dbReference type="Pfam" id="PF07484"/>
    </source>
</evidence>
<dbReference type="AlphaFoldDB" id="A0A2R3QQQ4"/>
<protein>
    <submittedName>
        <fullName evidence="2">Phage tail protein</fullName>
    </submittedName>
</protein>
<dbReference type="Proteomes" id="UP000238327">
    <property type="component" value="Chromosome"/>
</dbReference>
<evidence type="ECO:0000313" key="2">
    <source>
        <dbReference type="EMBL" id="AVO54064.1"/>
    </source>
</evidence>
<dbReference type="RefSeq" id="WP_106738810.1">
    <property type="nucleotide sequence ID" value="NZ_CP027657.1"/>
</dbReference>
<dbReference type="InterPro" id="IPR037053">
    <property type="entry name" value="Phage_tail_collar_dom_sf"/>
</dbReference>
<reference evidence="2 3" key="1">
    <citation type="submission" date="2018-03" db="EMBL/GenBank/DDBJ databases">
        <title>Complete genome sequence and methylome analysis of Pseudomonas mendocina NEB 698.</title>
        <authorList>
            <person name="Morgan R.D."/>
        </authorList>
    </citation>
    <scope>NUCLEOTIDE SEQUENCE [LARGE SCALE GENOMIC DNA]</scope>
    <source>
        <strain evidence="2 3">NEB698</strain>
    </source>
</reference>
<organism evidence="2 3">
    <name type="scientific">Ectopseudomonas mendocina</name>
    <name type="common">Pseudomonas mendocina</name>
    <dbReference type="NCBI Taxonomy" id="300"/>
    <lineage>
        <taxon>Bacteria</taxon>
        <taxon>Pseudomonadati</taxon>
        <taxon>Pseudomonadota</taxon>
        <taxon>Gammaproteobacteria</taxon>
        <taxon>Pseudomonadales</taxon>
        <taxon>Pseudomonadaceae</taxon>
        <taxon>Ectopseudomonas</taxon>
    </lineage>
</organism>
<dbReference type="OrthoDB" id="9810174at2"/>
<dbReference type="InterPro" id="IPR011083">
    <property type="entry name" value="Phage_tail_collar_dom"/>
</dbReference>
<sequence length="171" mass="18027">MDPFVGEITLFAFNQTPQGWLPCNGQVLNINQYAALFSLLGTVYGGDGKTTFGIPDLRGRVIVNQGTTAAPAYTMGLAAGLESVTLTTNHIPPHTHRMYAVDLPPANNNPANNMLSQAVTAIYAAANSTPQALASGSMAITGGSQPHENRQPSIALQFCIATVGLYPPRPF</sequence>
<name>A0A2R3QQQ4_ECTME</name>